<reference evidence="1 2" key="1">
    <citation type="submission" date="2017-11" db="EMBL/GenBank/DDBJ databases">
        <title>Genomic Encyclopedia of Archaeal and Bacterial Type Strains, Phase II (KMG-II): From Individual Species to Whole Genera.</title>
        <authorList>
            <person name="Goeker M."/>
        </authorList>
    </citation>
    <scope>NUCLEOTIDE SEQUENCE [LARGE SCALE GENOMIC DNA]</scope>
    <source>
        <strain evidence="1 2">DSM 11115</strain>
    </source>
</reference>
<dbReference type="Proteomes" id="UP000228535">
    <property type="component" value="Unassembled WGS sequence"/>
</dbReference>
<evidence type="ECO:0000313" key="2">
    <source>
        <dbReference type="Proteomes" id="UP000228535"/>
    </source>
</evidence>
<keyword evidence="2" id="KW-1185">Reference proteome</keyword>
<organism evidence="1 2">
    <name type="scientific">Hymenobacter chitinivorans DSM 11115</name>
    <dbReference type="NCBI Taxonomy" id="1121954"/>
    <lineage>
        <taxon>Bacteria</taxon>
        <taxon>Pseudomonadati</taxon>
        <taxon>Bacteroidota</taxon>
        <taxon>Cytophagia</taxon>
        <taxon>Cytophagales</taxon>
        <taxon>Hymenobacteraceae</taxon>
        <taxon>Hymenobacter</taxon>
    </lineage>
</organism>
<dbReference type="RefSeq" id="WP_100338921.1">
    <property type="nucleotide sequence ID" value="NZ_PGFA01000005.1"/>
</dbReference>
<proteinExistence type="predicted"/>
<accession>A0A2M9AQM6</accession>
<dbReference type="OrthoDB" id="866189at2"/>
<dbReference type="AlphaFoldDB" id="A0A2M9AQM6"/>
<evidence type="ECO:0000313" key="1">
    <source>
        <dbReference type="EMBL" id="PJJ48006.1"/>
    </source>
</evidence>
<name>A0A2M9AQM6_9BACT</name>
<gene>
    <name evidence="1" type="ORF">CLV45_4697</name>
</gene>
<dbReference type="EMBL" id="PGFA01000005">
    <property type="protein sequence ID" value="PJJ48006.1"/>
    <property type="molecule type" value="Genomic_DNA"/>
</dbReference>
<protein>
    <submittedName>
        <fullName evidence="1">Uncharacterized protein</fullName>
    </submittedName>
</protein>
<comment type="caution">
    <text evidence="1">The sequence shown here is derived from an EMBL/GenBank/DDBJ whole genome shotgun (WGS) entry which is preliminary data.</text>
</comment>
<sequence>MLAVAPARAQVSPIITRTDMPAVTTQVPVDSLRLSQVAALPASAPPLNQRGANQTWNYAGLLPTAQTVDRYVAVSATAPIYQLSFGAFAGPNRATVAAPEPLPVAATGLFPITDPYQFYAVAAATATVQDYRSVGFGGTLAGLTVPVTYRSTAEQDVIYRFPLSYASVPDSSQSFFETPTAAAATGYLNRKRKRVNKVDAWGTLTTPFGTFQTIRVVSKLLDHDSIAIGGAPGLGFAVPVTREYKWLAKNHHVPLLTITTQEIGGAETVTAVQYRDVYRRLVLSRTPNATLAAVAAYPNPAAAGEPLSVRVPAGPLTLRATDLAGRLLFERQLTATGAPVVVPAAAFGTFRGSALLCIGTREGTVVRRLVRQ</sequence>